<organism evidence="2 3">
    <name type="scientific">Helicobacter apodemus</name>
    <dbReference type="NCBI Taxonomy" id="135569"/>
    <lineage>
        <taxon>Bacteria</taxon>
        <taxon>Pseudomonadati</taxon>
        <taxon>Campylobacterota</taxon>
        <taxon>Epsilonproteobacteria</taxon>
        <taxon>Campylobacterales</taxon>
        <taxon>Helicobacteraceae</taxon>
        <taxon>Helicobacter</taxon>
    </lineage>
</organism>
<feature type="transmembrane region" description="Helical" evidence="1">
    <location>
        <begin position="53"/>
        <end position="73"/>
    </location>
</feature>
<gene>
    <name evidence="2" type="ORF">CDV25_07970</name>
</gene>
<dbReference type="EMBL" id="CP021886">
    <property type="protein sequence ID" value="AWI34709.1"/>
    <property type="molecule type" value="Genomic_DNA"/>
</dbReference>
<accession>A0A2U8FER3</accession>
<keyword evidence="1" id="KW-0472">Membrane</keyword>
<reference evidence="2 3" key="1">
    <citation type="submission" date="2017-06" db="EMBL/GenBank/DDBJ databases">
        <title>Complete genome of Helicobacter apodemus.</title>
        <authorList>
            <person name="Cho S."/>
        </authorList>
    </citation>
    <scope>NUCLEOTIDE SEQUENCE [LARGE SCALE GENOMIC DNA]</scope>
    <source>
        <strain evidence="3">SNUVETPUB-15-01</strain>
    </source>
</reference>
<evidence type="ECO:0000313" key="2">
    <source>
        <dbReference type="EMBL" id="AWI34709.1"/>
    </source>
</evidence>
<dbReference type="Proteomes" id="UP000244890">
    <property type="component" value="Chromosome"/>
</dbReference>
<sequence length="114" mass="12890">MLLLLKLVIFPPFSLLKFPAFLELLKLVKVALLLLSNPSFKVPALLKLPMLPALLKLLMLLVLLKVLIIPVLLNVTLKPPSFLKLLMLLELVTWVEIFPAIVIYSLGLLSQHFR</sequence>
<dbReference type="AlphaFoldDB" id="A0A2U8FER3"/>
<name>A0A2U8FER3_9HELI</name>
<keyword evidence="1" id="KW-1133">Transmembrane helix</keyword>
<dbReference type="KEGG" id="had:CDV25_07970"/>
<evidence type="ECO:0000313" key="3">
    <source>
        <dbReference type="Proteomes" id="UP000244890"/>
    </source>
</evidence>
<proteinExistence type="predicted"/>
<keyword evidence="1" id="KW-0812">Transmembrane</keyword>
<evidence type="ECO:0000256" key="1">
    <source>
        <dbReference type="SAM" id="Phobius"/>
    </source>
</evidence>
<feature type="transmembrane region" description="Helical" evidence="1">
    <location>
        <begin position="85"/>
        <end position="109"/>
    </location>
</feature>
<protein>
    <submittedName>
        <fullName evidence="2">Uncharacterized protein</fullName>
    </submittedName>
</protein>